<evidence type="ECO:0000313" key="3">
    <source>
        <dbReference type="Proteomes" id="UP000076881"/>
    </source>
</evidence>
<protein>
    <submittedName>
        <fullName evidence="2">Uncharacterized protein</fullName>
    </submittedName>
</protein>
<organism evidence="2 3">
    <name type="scientific">Akanthomyces lecanii RCEF 1005</name>
    <dbReference type="NCBI Taxonomy" id="1081108"/>
    <lineage>
        <taxon>Eukaryota</taxon>
        <taxon>Fungi</taxon>
        <taxon>Dikarya</taxon>
        <taxon>Ascomycota</taxon>
        <taxon>Pezizomycotina</taxon>
        <taxon>Sordariomycetes</taxon>
        <taxon>Hypocreomycetidae</taxon>
        <taxon>Hypocreales</taxon>
        <taxon>Cordycipitaceae</taxon>
        <taxon>Akanthomyces</taxon>
        <taxon>Cordyceps confragosa</taxon>
    </lineage>
</organism>
<proteinExistence type="predicted"/>
<evidence type="ECO:0000256" key="1">
    <source>
        <dbReference type="SAM" id="MobiDB-lite"/>
    </source>
</evidence>
<accession>A0A168K6P4</accession>
<evidence type="ECO:0000313" key="2">
    <source>
        <dbReference type="EMBL" id="OAA81291.1"/>
    </source>
</evidence>
<dbReference type="EMBL" id="AZHF01000001">
    <property type="protein sequence ID" value="OAA81291.1"/>
    <property type="molecule type" value="Genomic_DNA"/>
</dbReference>
<feature type="region of interest" description="Disordered" evidence="1">
    <location>
        <begin position="461"/>
        <end position="486"/>
    </location>
</feature>
<name>A0A168K6P4_CORDF</name>
<feature type="region of interest" description="Disordered" evidence="1">
    <location>
        <begin position="154"/>
        <end position="173"/>
    </location>
</feature>
<feature type="compositionally biased region" description="Basic and acidic residues" evidence="1">
    <location>
        <begin position="154"/>
        <end position="165"/>
    </location>
</feature>
<reference evidence="2 3" key="1">
    <citation type="journal article" date="2016" name="Genome Biol. Evol.">
        <title>Divergent and convergent evolution of fungal pathogenicity.</title>
        <authorList>
            <person name="Shang Y."/>
            <person name="Xiao G."/>
            <person name="Zheng P."/>
            <person name="Cen K."/>
            <person name="Zhan S."/>
            <person name="Wang C."/>
        </authorList>
    </citation>
    <scope>NUCLEOTIDE SEQUENCE [LARGE SCALE GENOMIC DNA]</scope>
    <source>
        <strain evidence="2 3">RCEF 1005</strain>
    </source>
</reference>
<keyword evidence="3" id="KW-1185">Reference proteome</keyword>
<sequence>MCINDQYGIDPLPVPWYSSFRNRVAAKIETSPKVYHARRRSREFADSILSKPLPPLPNDDELRPVHIASVGGAITRNKKTVNKAIRSRNWSQATNATLDMVRGEQQRPQGLVSETMMSLQPASGEAKPISRGPIVRYNRRDQLLELLPGLEQERHEEGRRLRQAERASSATDESSIEIENMLRRTYIVRDTIEPQTAREIIQGIGIMLYHVPFTIVGNAALVYYGRDRRISRITLACPEDCMLAIFRWAQTYGMHQFVGNGWGDSFGYKTKDGGLYRVRVRSLYREPFNRIRLPQPGPDSHAKVMTLPNIVNEYAGLYAAGRRRLDGVEEAIIASEILWMLRRIASLVCAGSDDKDHEFTRTEVTWVLTRKFWEPFVREHPEAVELFRVAGVFRCLNREGDVGCSGHPGKSRPLPPLPGFLDDVDPYESLPEMQDLMYPDGRPMMPDLYDAGKHDVSIEDPATAASSRAASVREPTPANSSRAVSPEYWARHQSELAWI</sequence>
<gene>
    <name evidence="2" type="ORF">LEL_00836</name>
</gene>
<dbReference type="STRING" id="1081108.A0A168K6P4"/>
<dbReference type="OrthoDB" id="5236058at2759"/>
<comment type="caution">
    <text evidence="2">The sequence shown here is derived from an EMBL/GenBank/DDBJ whole genome shotgun (WGS) entry which is preliminary data.</text>
</comment>
<dbReference type="Proteomes" id="UP000076881">
    <property type="component" value="Unassembled WGS sequence"/>
</dbReference>
<dbReference type="AlphaFoldDB" id="A0A168K6P4"/>